<dbReference type="EMBL" id="CM055749">
    <property type="protein sequence ID" value="KAJ7994714.1"/>
    <property type="molecule type" value="Genomic_DNA"/>
</dbReference>
<dbReference type="Proteomes" id="UP001157502">
    <property type="component" value="Chromosome 22"/>
</dbReference>
<organism evidence="1 2">
    <name type="scientific">Dallia pectoralis</name>
    <name type="common">Alaska blackfish</name>
    <dbReference type="NCBI Taxonomy" id="75939"/>
    <lineage>
        <taxon>Eukaryota</taxon>
        <taxon>Metazoa</taxon>
        <taxon>Chordata</taxon>
        <taxon>Craniata</taxon>
        <taxon>Vertebrata</taxon>
        <taxon>Euteleostomi</taxon>
        <taxon>Actinopterygii</taxon>
        <taxon>Neopterygii</taxon>
        <taxon>Teleostei</taxon>
        <taxon>Protacanthopterygii</taxon>
        <taxon>Esociformes</taxon>
        <taxon>Umbridae</taxon>
        <taxon>Dallia</taxon>
    </lineage>
</organism>
<evidence type="ECO:0000313" key="1">
    <source>
        <dbReference type="EMBL" id="KAJ7994714.1"/>
    </source>
</evidence>
<evidence type="ECO:0000313" key="2">
    <source>
        <dbReference type="Proteomes" id="UP001157502"/>
    </source>
</evidence>
<accession>A0ACC2FTI9</accession>
<keyword evidence="2" id="KW-1185">Reference proteome</keyword>
<comment type="caution">
    <text evidence="1">The sequence shown here is derived from an EMBL/GenBank/DDBJ whole genome shotgun (WGS) entry which is preliminary data.</text>
</comment>
<proteinExistence type="predicted"/>
<gene>
    <name evidence="1" type="ORF">DPEC_G00252350</name>
</gene>
<sequence length="1489" mass="162052">MYFRISSNTLPALSDSDSAYLVSQRSDSSRNPVIPRSSSHPGHLVTDTDRTAPGALDPNGNYDGRGGSSGKNGRFHSTAETKRQAHGGSPLSPKWGILNVTPLSRIAFGEARLSPLTLWTPFLDSDQKRRPVTPPSALQPTLTSASTSATPNASNSTAPQGPRFTRSTVLITEYPHFNPSASSHRPVISAEFSHAGIVSPTQLEIRPLFNPGSTVSEHDSSEATPIMSLGTSLRNSPVMLSEMSSETVPEMSVVTEAGGILPFSPLFKDASIKGAVTPSTVTPASSETSPVPIPLPEEVSGTSALVTETSMEELTAGTSEEKTSLPQTGDFTWPALHTSLGPSPGDMTASPQLTTVTTTTVSVITTAARLTTTSTTTAQATATGNPTASVTRRTTTTTTTTAAPAARRTLSPPTPPRVSTSSLFTPFPFTTTTEAPPRQCNVTERMWVKSILTIHVRRNRLDSIQRQNLRRGLSQALKRALNDTTAQAQVETVFGSPNVTVGYHVTGADIVYPPPVVVKALHSYGWDRLMSDVRQFVPMVTALPNIAAPWRPSSAIGLQLKTVLRFVGPGDDPRSCRFSQMMEQRLENVFSETQAKGPDAHTRLSVQMLSVSQFVESPAVSLVYTVRNGTVHLNGTTASNLLNQLTAELVGYFLFYPPLIIAEPLKYHNLNTSIATRDFWVITVILDVDNSSLENQYQSFASIMEQRLAELFVVAHQQSSRFRRATTVDNYTVQMVSIRRMIGQKNPSEMTYYVQLNGQPLAGTSAAKVLNTLDSQTMALTLGYFVQLQAEPVVKNPPNNLWIIAAVLAPIAVVTLIIIIITAVLCRKNKGDFKADAMGNLNPRVKMAYRRDTTGYYHQPVQGFDYAKQHLGRVPCGENDTLPVTQDTLVLPLAVRDASLSLEKTLQQVGTVNKKTLSSDIHKSRLPSEDGSVISNESGRLDSSRDSAPQKVTAQQKLTEETRQRNDLYDTSSGSLQLISIKPTTAPPTYSHPASSERSQDSAIVNGNGEVNLALKQKSDIEHYRNKLRLKAKRKGYYDFPSVDGSGSTSRVLAQRQRHRHDRAPGEHGRPLEPDEDHASTYVKSRVRPSQVRHPTYRSRQSLNSPSPGGTEMDLLVMRERPRRGIGNSGYDTEPELIEETNVDRLIGPRGSYVYPRGVKGHSETSTLSSQPSIDEVRQQMHLLLEEAFSLASGGHSMAGRHHHSHHSHHHSHHHGHYSPGPAPLPYSDTVTSAPGTVNRVRGGGLQWVPAYRADMYQCSLPKPAFRFTQLPDMAMGSPPPPVPPRTGPPPGTSLRRSSSDLGPKPRSTESSGTNMTSMQSQHNNSSYAPSSRAALPSVTAEQPISTYSGNPITSVYAIPASRSSYSEYFVSTPPSSYRSPSWMSYPPEPEDLPPQWAESVALPGYVEAFPHPRYPQGSPPRLPLQYSQAVEPVPTQTMVASQQSLPDIGESRDSIPLSSLSTSALVQAIRQEVAKLAKKQTDMFEFQV</sequence>
<name>A0ACC2FTI9_DALPE</name>
<protein>
    <submittedName>
        <fullName evidence="1">Uncharacterized protein</fullName>
    </submittedName>
</protein>
<reference evidence="1" key="1">
    <citation type="submission" date="2021-05" db="EMBL/GenBank/DDBJ databases">
        <authorList>
            <person name="Pan Q."/>
            <person name="Jouanno E."/>
            <person name="Zahm M."/>
            <person name="Klopp C."/>
            <person name="Cabau C."/>
            <person name="Louis A."/>
            <person name="Berthelot C."/>
            <person name="Parey E."/>
            <person name="Roest Crollius H."/>
            <person name="Montfort J."/>
            <person name="Robinson-Rechavi M."/>
            <person name="Bouchez O."/>
            <person name="Lampietro C."/>
            <person name="Lopez Roques C."/>
            <person name="Donnadieu C."/>
            <person name="Postlethwait J."/>
            <person name="Bobe J."/>
            <person name="Dillon D."/>
            <person name="Chandos A."/>
            <person name="von Hippel F."/>
            <person name="Guiguen Y."/>
        </authorList>
    </citation>
    <scope>NUCLEOTIDE SEQUENCE</scope>
    <source>
        <strain evidence="1">YG-Jan2019</strain>
    </source>
</reference>